<evidence type="ECO:0000313" key="2">
    <source>
        <dbReference type="EMBL" id="QSQ20724.1"/>
    </source>
</evidence>
<keyword evidence="1" id="KW-0732">Signal</keyword>
<gene>
    <name evidence="2" type="ORF">JY651_36660</name>
</gene>
<evidence type="ECO:0008006" key="4">
    <source>
        <dbReference type="Google" id="ProtNLM"/>
    </source>
</evidence>
<feature type="chain" id="PRO_5045383881" description="Lipoprotein" evidence="1">
    <location>
        <begin position="21"/>
        <end position="319"/>
    </location>
</feature>
<dbReference type="Proteomes" id="UP000662747">
    <property type="component" value="Chromosome"/>
</dbReference>
<evidence type="ECO:0000313" key="3">
    <source>
        <dbReference type="Proteomes" id="UP000662747"/>
    </source>
</evidence>
<dbReference type="PROSITE" id="PS51257">
    <property type="entry name" value="PROKAR_LIPOPROTEIN"/>
    <property type="match status" value="1"/>
</dbReference>
<protein>
    <recommendedName>
        <fullName evidence="4">Lipoprotein</fullName>
    </recommendedName>
</protein>
<name>A0ABX7NQS8_9BACT</name>
<sequence>MRTAAWLLPAYLLGVLCACTAPTPKVPPVSPTGTTPVGPFVPEARALFEGCTSVPDSADSRTYRCGDVTVWMAEAKGGSLDGMLQRTRERVTGRYGPGVVEVRGELPLAGGSWPSIRFAACRDVQAECRAGGYAVAVTPRAERLRGLGCVTRGNTRPLLARCLELLEYTASHGNPEGDVLDSDALVQPPRLPWRALAVPRGCQLAVSTTRAGRIGCGDASFTWNVYMPARTSVTARWRDQGVAELADALPGAGPVEEVACRLENLNARCSRFTAPTAHGPLVVWAAAVEWEDRALFASCSFLASEAPFPAACNGAFTLP</sequence>
<keyword evidence="3" id="KW-1185">Reference proteome</keyword>
<accession>A0ABX7NQS8</accession>
<dbReference type="RefSeq" id="WP_206722304.1">
    <property type="nucleotide sequence ID" value="NZ_CP071090.1"/>
</dbReference>
<reference evidence="2 3" key="1">
    <citation type="submission" date="2021-02" db="EMBL/GenBank/DDBJ databases">
        <title>De Novo genome assembly of isolated myxobacteria.</title>
        <authorList>
            <person name="Stevens D.C."/>
        </authorList>
    </citation>
    <scope>NUCLEOTIDE SEQUENCE [LARGE SCALE GENOMIC DNA]</scope>
    <source>
        <strain evidence="3">SCPEA02</strain>
    </source>
</reference>
<organism evidence="2 3">
    <name type="scientific">Pyxidicoccus parkwayensis</name>
    <dbReference type="NCBI Taxonomy" id="2813578"/>
    <lineage>
        <taxon>Bacteria</taxon>
        <taxon>Pseudomonadati</taxon>
        <taxon>Myxococcota</taxon>
        <taxon>Myxococcia</taxon>
        <taxon>Myxococcales</taxon>
        <taxon>Cystobacterineae</taxon>
        <taxon>Myxococcaceae</taxon>
        <taxon>Pyxidicoccus</taxon>
    </lineage>
</organism>
<feature type="signal peptide" evidence="1">
    <location>
        <begin position="1"/>
        <end position="20"/>
    </location>
</feature>
<dbReference type="EMBL" id="CP071090">
    <property type="protein sequence ID" value="QSQ20724.1"/>
    <property type="molecule type" value="Genomic_DNA"/>
</dbReference>
<evidence type="ECO:0000256" key="1">
    <source>
        <dbReference type="SAM" id="SignalP"/>
    </source>
</evidence>
<proteinExistence type="predicted"/>